<keyword evidence="7 9" id="KW-0560">Oxidoreductase</keyword>
<dbReference type="Pfam" id="PF07991">
    <property type="entry name" value="KARI_N"/>
    <property type="match status" value="1"/>
</dbReference>
<feature type="active site" evidence="9">
    <location>
        <position position="108"/>
    </location>
</feature>
<dbReference type="InterPro" id="IPR013023">
    <property type="entry name" value="KARI"/>
</dbReference>
<dbReference type="OrthoDB" id="9804088at2"/>
<feature type="binding site" evidence="9">
    <location>
        <position position="53"/>
    </location>
    <ligand>
        <name>NADP(+)</name>
        <dbReference type="ChEBI" id="CHEBI:58349"/>
    </ligand>
</feature>
<evidence type="ECO:0000256" key="7">
    <source>
        <dbReference type="ARBA" id="ARBA00023002"/>
    </source>
</evidence>
<feature type="binding site" evidence="9 10">
    <location>
        <position position="228"/>
    </location>
    <ligand>
        <name>Mg(2+)</name>
        <dbReference type="ChEBI" id="CHEBI:18420"/>
        <label>2</label>
    </ligand>
</feature>
<protein>
    <recommendedName>
        <fullName evidence="9">Ketol-acid reductoisomerase (NADP(+))</fullName>
        <shortName evidence="9">KARI</shortName>
        <ecNumber evidence="9">1.1.1.86</ecNumber>
    </recommendedName>
    <alternativeName>
        <fullName evidence="9">Acetohydroxy-acid isomeroreductase</fullName>
        <shortName evidence="9">AHIR</shortName>
    </alternativeName>
    <alternativeName>
        <fullName evidence="9">Alpha-keto-beta-hydroxylacyl reductoisomerase</fullName>
    </alternativeName>
</protein>
<dbReference type="GO" id="GO:0050661">
    <property type="term" value="F:NADP binding"/>
    <property type="evidence" value="ECO:0007669"/>
    <property type="project" value="InterPro"/>
</dbReference>
<evidence type="ECO:0000256" key="2">
    <source>
        <dbReference type="ARBA" id="ARBA00004885"/>
    </source>
</evidence>
<dbReference type="Gene3D" id="3.40.50.720">
    <property type="entry name" value="NAD(P)-binding Rossmann-like Domain"/>
    <property type="match status" value="1"/>
</dbReference>
<comment type="pathway">
    <text evidence="2 9">Amino-acid biosynthesis; L-isoleucine biosynthesis; L-isoleucine from 2-oxobutanoate: step 2/4.</text>
</comment>
<dbReference type="RefSeq" id="WP_115578938.1">
    <property type="nucleotide sequence ID" value="NZ_NXLX01000007.1"/>
</dbReference>
<dbReference type="Pfam" id="PF01450">
    <property type="entry name" value="KARI_C"/>
    <property type="match status" value="1"/>
</dbReference>
<sequence length="333" mass="37494">MLKFYTQQDCDIEIIRAKKVAMLGFGSQGKAHAQNLRDSGVKVLVGLYPESKSWDIAKQLGFEVFEVKEVVQKCDVIMFMLPDELHADIFEQEVKPFLKPHHTLAFCHGFSVHFNQIQTPKDIGIIMIAPKGPGKSVRDEFIQGRGVPNLIAIQQENQEKNAKELALSYAAGIGGARSFIIETTFKNEAITDLFGEQAVLCGGIKSLVINAFETLVESGYPKELAYFECLHELKLVTDLIYQGGISNMHHSISNTAEYGMIVSGEKLINQESKKIMQQILKDIENGSFAKDFVLEKQSRYTRLHCERNNIEEHPIEEVGQKLRKLIFKNSSQS</sequence>
<feature type="binding site" evidence="9">
    <location>
        <position position="51"/>
    </location>
    <ligand>
        <name>NADP(+)</name>
        <dbReference type="ChEBI" id="CHEBI:58349"/>
    </ligand>
</feature>
<dbReference type="InterPro" id="IPR036291">
    <property type="entry name" value="NAD(P)-bd_dom_sf"/>
</dbReference>
<comment type="catalytic activity">
    <reaction evidence="9">
        <text>(2R,3R)-2,3-dihydroxy-3-methylpentanoate + NADP(+) = (S)-2-ethyl-2-hydroxy-3-oxobutanoate + NADPH + H(+)</text>
        <dbReference type="Rhea" id="RHEA:13493"/>
        <dbReference type="ChEBI" id="CHEBI:15378"/>
        <dbReference type="ChEBI" id="CHEBI:49256"/>
        <dbReference type="ChEBI" id="CHEBI:49258"/>
        <dbReference type="ChEBI" id="CHEBI:57783"/>
        <dbReference type="ChEBI" id="CHEBI:58349"/>
        <dbReference type="EC" id="1.1.1.86"/>
    </reaction>
</comment>
<keyword evidence="13" id="KW-0413">Isomerase</keyword>
<evidence type="ECO:0000313" key="13">
    <source>
        <dbReference type="EMBL" id="RDU73973.1"/>
    </source>
</evidence>
<evidence type="ECO:0000256" key="6">
    <source>
        <dbReference type="ARBA" id="ARBA00022842"/>
    </source>
</evidence>
<feature type="binding site" evidence="9 10">
    <location>
        <position position="192"/>
    </location>
    <ligand>
        <name>Mg(2+)</name>
        <dbReference type="ChEBI" id="CHEBI:18420"/>
        <label>1</label>
    </ligand>
</feature>
<dbReference type="EMBL" id="NXLX01000007">
    <property type="protein sequence ID" value="RDU73973.1"/>
    <property type="molecule type" value="Genomic_DNA"/>
</dbReference>
<dbReference type="Proteomes" id="UP000256695">
    <property type="component" value="Unassembled WGS sequence"/>
</dbReference>
<keyword evidence="8 9" id="KW-0100">Branched-chain amino acid biosynthesis</keyword>
<dbReference type="PROSITE" id="PS51851">
    <property type="entry name" value="KARI_C"/>
    <property type="match status" value="1"/>
</dbReference>
<dbReference type="InterPro" id="IPR000506">
    <property type="entry name" value="KARI_C"/>
</dbReference>
<dbReference type="SUPFAM" id="SSF51735">
    <property type="entry name" value="NAD(P)-binding Rossmann-fold domains"/>
    <property type="match status" value="1"/>
</dbReference>
<comment type="caution">
    <text evidence="13">The sequence shown here is derived from an EMBL/GenBank/DDBJ whole genome shotgun (WGS) entry which is preliminary data.</text>
</comment>
<feature type="binding site" evidence="9">
    <location>
        <begin position="25"/>
        <end position="28"/>
    </location>
    <ligand>
        <name>NADP(+)</name>
        <dbReference type="ChEBI" id="CHEBI:58349"/>
    </ligand>
</feature>
<comment type="cofactor">
    <cofactor evidence="9">
        <name>Mg(2+)</name>
        <dbReference type="ChEBI" id="CHEBI:18420"/>
    </cofactor>
    <text evidence="9">Binds 2 magnesium ions per subunit.</text>
</comment>
<evidence type="ECO:0000259" key="12">
    <source>
        <dbReference type="PROSITE" id="PS51851"/>
    </source>
</evidence>
<dbReference type="GO" id="GO:0005829">
    <property type="term" value="C:cytosol"/>
    <property type="evidence" value="ECO:0007669"/>
    <property type="project" value="TreeGrafter"/>
</dbReference>
<dbReference type="PANTHER" id="PTHR21371:SF1">
    <property type="entry name" value="KETOL-ACID REDUCTOISOMERASE, MITOCHONDRIAL"/>
    <property type="match status" value="1"/>
</dbReference>
<feature type="domain" description="KARI N-terminal Rossmann" evidence="11">
    <location>
        <begin position="2"/>
        <end position="183"/>
    </location>
</feature>
<evidence type="ECO:0000256" key="1">
    <source>
        <dbReference type="ARBA" id="ARBA00004864"/>
    </source>
</evidence>
<keyword evidence="6 9" id="KW-0460">Magnesium</keyword>
<feature type="binding site" evidence="9 10">
    <location>
        <position position="253"/>
    </location>
    <ligand>
        <name>substrate</name>
    </ligand>
</feature>
<dbReference type="NCBIfam" id="TIGR00465">
    <property type="entry name" value="ilvC"/>
    <property type="match status" value="1"/>
</dbReference>
<dbReference type="GO" id="GO:0009097">
    <property type="term" value="P:isoleucine biosynthetic process"/>
    <property type="evidence" value="ECO:0007669"/>
    <property type="project" value="UniProtKB-UniRule"/>
</dbReference>
<feature type="binding site" evidence="9">
    <location>
        <position position="134"/>
    </location>
    <ligand>
        <name>NADP(+)</name>
        <dbReference type="ChEBI" id="CHEBI:58349"/>
    </ligand>
</feature>
<dbReference type="NCBIfam" id="NF004017">
    <property type="entry name" value="PRK05479.1"/>
    <property type="match status" value="1"/>
</dbReference>
<comment type="similarity">
    <text evidence="3 9 10">Belongs to the ketol-acid reductoisomerase family.</text>
</comment>
<dbReference type="PIRSF" id="PIRSF000116">
    <property type="entry name" value="IlvC_gammaproteo"/>
    <property type="match status" value="1"/>
</dbReference>
<dbReference type="GO" id="GO:0016853">
    <property type="term" value="F:isomerase activity"/>
    <property type="evidence" value="ECO:0007669"/>
    <property type="project" value="UniProtKB-KW"/>
</dbReference>
<reference evidence="13 14" key="1">
    <citation type="submission" date="2018-04" db="EMBL/GenBank/DDBJ databases">
        <title>Novel Campyloabacter and Helicobacter Species and Strains.</title>
        <authorList>
            <person name="Mannion A.J."/>
            <person name="Shen Z."/>
            <person name="Fox J.G."/>
        </authorList>
    </citation>
    <scope>NUCLEOTIDE SEQUENCE [LARGE SCALE GENOMIC DNA]</scope>
    <source>
        <strain evidence="13 14">MIT 04-9362</strain>
    </source>
</reference>
<evidence type="ECO:0000256" key="10">
    <source>
        <dbReference type="PROSITE-ProRule" id="PRU01198"/>
    </source>
</evidence>
<keyword evidence="9" id="KW-0521">NADP</keyword>
<evidence type="ECO:0000256" key="4">
    <source>
        <dbReference type="ARBA" id="ARBA00022605"/>
    </source>
</evidence>
<dbReference type="Gene3D" id="6.10.240.10">
    <property type="match status" value="1"/>
</dbReference>
<feature type="binding site" evidence="9 10">
    <location>
        <position position="192"/>
    </location>
    <ligand>
        <name>Mg(2+)</name>
        <dbReference type="ChEBI" id="CHEBI:18420"/>
        <label>2</label>
    </ligand>
</feature>
<evidence type="ECO:0000256" key="5">
    <source>
        <dbReference type="ARBA" id="ARBA00022723"/>
    </source>
</evidence>
<keyword evidence="4 9" id="KW-0028">Amino-acid biosynthesis</keyword>
<dbReference type="InterPro" id="IPR013116">
    <property type="entry name" value="KARI_N"/>
</dbReference>
<dbReference type="GO" id="GO:0004455">
    <property type="term" value="F:ketol-acid reductoisomerase activity"/>
    <property type="evidence" value="ECO:0007669"/>
    <property type="project" value="UniProtKB-UniRule"/>
</dbReference>
<keyword evidence="14" id="KW-1185">Reference proteome</keyword>
<dbReference type="HAMAP" id="MF_00435">
    <property type="entry name" value="IlvC"/>
    <property type="match status" value="1"/>
</dbReference>
<dbReference type="GO" id="GO:0009099">
    <property type="term" value="P:L-valine biosynthetic process"/>
    <property type="evidence" value="ECO:0007669"/>
    <property type="project" value="UniProtKB-UniRule"/>
</dbReference>
<dbReference type="EC" id="1.1.1.86" evidence="9"/>
<dbReference type="PROSITE" id="PS51850">
    <property type="entry name" value="KARI_N"/>
    <property type="match status" value="1"/>
</dbReference>
<evidence type="ECO:0000256" key="8">
    <source>
        <dbReference type="ARBA" id="ARBA00023304"/>
    </source>
</evidence>
<dbReference type="PANTHER" id="PTHR21371">
    <property type="entry name" value="KETOL-ACID REDUCTOISOMERASE, MITOCHONDRIAL"/>
    <property type="match status" value="1"/>
</dbReference>
<evidence type="ECO:0000313" key="14">
    <source>
        <dbReference type="Proteomes" id="UP000256695"/>
    </source>
</evidence>
<gene>
    <name evidence="9" type="primary">ilvC</name>
    <name evidence="13" type="ORF">CQA57_03975</name>
</gene>
<dbReference type="GO" id="GO:0000287">
    <property type="term" value="F:magnesium ion binding"/>
    <property type="evidence" value="ECO:0007669"/>
    <property type="project" value="UniProtKB-UniRule"/>
</dbReference>
<evidence type="ECO:0000256" key="9">
    <source>
        <dbReference type="HAMAP-Rule" id="MF_00435"/>
    </source>
</evidence>
<dbReference type="InterPro" id="IPR008927">
    <property type="entry name" value="6-PGluconate_DH-like_C_sf"/>
</dbReference>
<organism evidence="13 14">
    <name type="scientific">Helicobacter anseris</name>
    <dbReference type="NCBI Taxonomy" id="375926"/>
    <lineage>
        <taxon>Bacteria</taxon>
        <taxon>Pseudomonadati</taxon>
        <taxon>Campylobacterota</taxon>
        <taxon>Epsilonproteobacteria</taxon>
        <taxon>Campylobacterales</taxon>
        <taxon>Helicobacteraceae</taxon>
        <taxon>Helicobacter</taxon>
    </lineage>
</organism>
<name>A0A3D8J901_9HELI</name>
<evidence type="ECO:0000259" key="11">
    <source>
        <dbReference type="PROSITE" id="PS51850"/>
    </source>
</evidence>
<feature type="domain" description="KARI C-terminal knotted" evidence="12">
    <location>
        <begin position="184"/>
        <end position="329"/>
    </location>
</feature>
<keyword evidence="5 9" id="KW-0479">Metal-binding</keyword>
<dbReference type="InterPro" id="IPR014359">
    <property type="entry name" value="KARI_prok"/>
</dbReference>
<dbReference type="UniPathway" id="UPA00049">
    <property type="reaction ID" value="UER00060"/>
</dbReference>
<comment type="function">
    <text evidence="9">Involved in the biosynthesis of branched-chain amino acids (BCAA). Catalyzes an alkyl-migration followed by a ketol-acid reduction of (S)-2-acetolactate (S2AL) to yield (R)-2,3-dihydroxy-isovalerate. In the isomerase reaction, S2AL is rearranged via a Mg-dependent methyl migration to produce 3-hydroxy-3-methyl-2-ketobutyrate (HMKB). In the reductase reaction, this 2-ketoacid undergoes a metal-dependent reduction by NADPH to yield (R)-2,3-dihydroxy-isovalerate.</text>
</comment>
<evidence type="ECO:0000256" key="3">
    <source>
        <dbReference type="ARBA" id="ARBA00010318"/>
    </source>
</evidence>
<dbReference type="UniPathway" id="UPA00047">
    <property type="reaction ID" value="UER00056"/>
</dbReference>
<proteinExistence type="inferred from homology"/>
<comment type="caution">
    <text evidence="9">Lacks conserved residue(s) required for the propagation of feature annotation.</text>
</comment>
<accession>A0A3D8J901</accession>
<feature type="binding site" evidence="9 10">
    <location>
        <position position="232"/>
    </location>
    <ligand>
        <name>Mg(2+)</name>
        <dbReference type="ChEBI" id="CHEBI:18420"/>
        <label>2</label>
    </ligand>
</feature>
<dbReference type="AlphaFoldDB" id="A0A3D8J901"/>
<feature type="binding site" evidence="9 10">
    <location>
        <position position="196"/>
    </location>
    <ligand>
        <name>Mg(2+)</name>
        <dbReference type="ChEBI" id="CHEBI:18420"/>
        <label>1</label>
    </ligand>
</feature>
<comment type="pathway">
    <text evidence="1 9">Amino-acid biosynthesis; L-valine biosynthesis; L-valine from pyruvate: step 2/4.</text>
</comment>
<comment type="catalytic activity">
    <reaction evidence="9">
        <text>(2R)-2,3-dihydroxy-3-methylbutanoate + NADP(+) = (2S)-2-acetolactate + NADPH + H(+)</text>
        <dbReference type="Rhea" id="RHEA:22068"/>
        <dbReference type="ChEBI" id="CHEBI:15378"/>
        <dbReference type="ChEBI" id="CHEBI:49072"/>
        <dbReference type="ChEBI" id="CHEBI:57783"/>
        <dbReference type="ChEBI" id="CHEBI:58349"/>
        <dbReference type="ChEBI" id="CHEBI:58476"/>
        <dbReference type="EC" id="1.1.1.86"/>
    </reaction>
</comment>
<dbReference type="FunFam" id="3.40.50.720:FF:000023">
    <property type="entry name" value="Ketol-acid reductoisomerase (NADP(+))"/>
    <property type="match status" value="1"/>
</dbReference>
<dbReference type="SUPFAM" id="SSF48179">
    <property type="entry name" value="6-phosphogluconate dehydrogenase C-terminal domain-like"/>
    <property type="match status" value="1"/>
</dbReference>